<reference evidence="1" key="1">
    <citation type="submission" date="2022-06" db="EMBL/GenBank/DDBJ databases">
        <title>Genome sequence of Phormidium yuhuli AB48 isolated from an industrial photobioreactor environment.</title>
        <authorList>
            <person name="Qiu Y."/>
            <person name="Noonan A.J.C."/>
            <person name="Dofher K."/>
            <person name="Koch M."/>
            <person name="Kieft B."/>
            <person name="Lin X."/>
            <person name="Ziels R.M."/>
            <person name="Hallam S.J."/>
        </authorList>
    </citation>
    <scope>NUCLEOTIDE SEQUENCE</scope>
    <source>
        <strain evidence="1">AB48</strain>
    </source>
</reference>
<evidence type="ECO:0000313" key="2">
    <source>
        <dbReference type="Proteomes" id="UP001056708"/>
    </source>
</evidence>
<gene>
    <name evidence="1" type="ORF">NEA10_11435</name>
</gene>
<dbReference type="EMBL" id="CP098611">
    <property type="protein sequence ID" value="USR89503.1"/>
    <property type="molecule type" value="Genomic_DNA"/>
</dbReference>
<proteinExistence type="predicted"/>
<organism evidence="1 2">
    <name type="scientific">Phormidium yuhuli AB48</name>
    <dbReference type="NCBI Taxonomy" id="2940671"/>
    <lineage>
        <taxon>Bacteria</taxon>
        <taxon>Bacillati</taxon>
        <taxon>Cyanobacteriota</taxon>
        <taxon>Cyanophyceae</taxon>
        <taxon>Oscillatoriophycideae</taxon>
        <taxon>Oscillatoriales</taxon>
        <taxon>Oscillatoriaceae</taxon>
        <taxon>Phormidium</taxon>
        <taxon>Phormidium yuhuli</taxon>
    </lineage>
</organism>
<name>A0ABY5AK02_9CYAN</name>
<dbReference type="Proteomes" id="UP001056708">
    <property type="component" value="Chromosome"/>
</dbReference>
<protein>
    <submittedName>
        <fullName evidence="1">Uncharacterized protein</fullName>
    </submittedName>
</protein>
<evidence type="ECO:0000313" key="1">
    <source>
        <dbReference type="EMBL" id="USR89503.1"/>
    </source>
</evidence>
<dbReference type="RefSeq" id="WP_252660101.1">
    <property type="nucleotide sequence ID" value="NZ_CP098611.1"/>
</dbReference>
<sequence length="89" mass="10154">MKPTHQSALRLEAKVLEGNRLEIQLPPEAQLDLIHDQVEVIVLFPHQSPPIKHLSIQEVLAQIHQQNPGGRTVEQINQDLEIERDSWDG</sequence>
<accession>A0ABY5AK02</accession>
<keyword evidence="2" id="KW-1185">Reference proteome</keyword>